<comment type="caution">
    <text evidence="1">The sequence shown here is derived from an EMBL/GenBank/DDBJ whole genome shotgun (WGS) entry which is preliminary data.</text>
</comment>
<organism evidence="1 2">
    <name type="scientific">Candidatus Yonathbacteria bacterium RIFCSPHIGHO2_01_FULL_51_10</name>
    <dbReference type="NCBI Taxonomy" id="1802723"/>
    <lineage>
        <taxon>Bacteria</taxon>
        <taxon>Candidatus Yonathiibacteriota</taxon>
    </lineage>
</organism>
<gene>
    <name evidence="1" type="ORF">A2675_03730</name>
</gene>
<protein>
    <submittedName>
        <fullName evidence="1">Uncharacterized protein</fullName>
    </submittedName>
</protein>
<reference evidence="1 2" key="1">
    <citation type="journal article" date="2016" name="Nat. Commun.">
        <title>Thousands of microbial genomes shed light on interconnected biogeochemical processes in an aquifer system.</title>
        <authorList>
            <person name="Anantharaman K."/>
            <person name="Brown C.T."/>
            <person name="Hug L.A."/>
            <person name="Sharon I."/>
            <person name="Castelle C.J."/>
            <person name="Probst A.J."/>
            <person name="Thomas B.C."/>
            <person name="Singh A."/>
            <person name="Wilkins M.J."/>
            <person name="Karaoz U."/>
            <person name="Brodie E.L."/>
            <person name="Williams K.H."/>
            <person name="Hubbard S.S."/>
            <person name="Banfield J.F."/>
        </authorList>
    </citation>
    <scope>NUCLEOTIDE SEQUENCE [LARGE SCALE GENOMIC DNA]</scope>
</reference>
<proteinExistence type="predicted"/>
<dbReference type="Proteomes" id="UP000176997">
    <property type="component" value="Unassembled WGS sequence"/>
</dbReference>
<accession>A0A1G2SAF5</accession>
<evidence type="ECO:0000313" key="1">
    <source>
        <dbReference type="EMBL" id="OHA81709.1"/>
    </source>
</evidence>
<dbReference type="STRING" id="1802723.A2675_03730"/>
<evidence type="ECO:0000313" key="2">
    <source>
        <dbReference type="Proteomes" id="UP000176997"/>
    </source>
</evidence>
<dbReference type="EMBL" id="MHUS01000008">
    <property type="protein sequence ID" value="OHA81709.1"/>
    <property type="molecule type" value="Genomic_DNA"/>
</dbReference>
<name>A0A1G2SAF5_9BACT</name>
<sequence>MEHLTKSQVIFLSVFLSFVTALAGSVVTTALLAKQSSQVSPIIQTVNRVIERVIPAPTPEPSVIKEDTTTPQEQPNAEDMIVSAIERNLKSFADVNVKDSDGNVSILRGVALTPTTLAVPAAVEDSPSVTVTYGGFSYSAKVSTATSTKDTPFAIVMVGDPLRSATSTASTTPPVPPIHLTPVIFTKSGSLKVGQALIVLGGENGGTADYGIISALIEKKVGEITFQRIKASIPFTVNDAGKLVISPVGDVMGIVANEEGGILAVPADEIQAMMK</sequence>
<dbReference type="AlphaFoldDB" id="A0A1G2SAF5"/>